<evidence type="ECO:0000313" key="3">
    <source>
        <dbReference type="Proteomes" id="UP001428817"/>
    </source>
</evidence>
<comment type="caution">
    <text evidence="2">The sequence shown here is derived from an EMBL/GenBank/DDBJ whole genome shotgun (WGS) entry which is preliminary data.</text>
</comment>
<gene>
    <name evidence="2" type="ORF">GCM10023321_59770</name>
</gene>
<organism evidence="2 3">
    <name type="scientific">Pseudonocardia eucalypti</name>
    <dbReference type="NCBI Taxonomy" id="648755"/>
    <lineage>
        <taxon>Bacteria</taxon>
        <taxon>Bacillati</taxon>
        <taxon>Actinomycetota</taxon>
        <taxon>Actinomycetes</taxon>
        <taxon>Pseudonocardiales</taxon>
        <taxon>Pseudonocardiaceae</taxon>
        <taxon>Pseudonocardia</taxon>
    </lineage>
</organism>
<dbReference type="Proteomes" id="UP001428817">
    <property type="component" value="Unassembled WGS sequence"/>
</dbReference>
<accession>A0ABP9QTF9</accession>
<feature type="region of interest" description="Disordered" evidence="1">
    <location>
        <begin position="46"/>
        <end position="77"/>
    </location>
</feature>
<feature type="region of interest" description="Disordered" evidence="1">
    <location>
        <begin position="1"/>
        <end position="21"/>
    </location>
</feature>
<reference evidence="3" key="1">
    <citation type="journal article" date="2019" name="Int. J. Syst. Evol. Microbiol.">
        <title>The Global Catalogue of Microorganisms (GCM) 10K type strain sequencing project: providing services to taxonomists for standard genome sequencing and annotation.</title>
        <authorList>
            <consortium name="The Broad Institute Genomics Platform"/>
            <consortium name="The Broad Institute Genome Sequencing Center for Infectious Disease"/>
            <person name="Wu L."/>
            <person name="Ma J."/>
        </authorList>
    </citation>
    <scope>NUCLEOTIDE SEQUENCE [LARGE SCALE GENOMIC DNA]</scope>
    <source>
        <strain evidence="3">JCM 18303</strain>
    </source>
</reference>
<sequence>MPAFPQLPHNPPAHAAHPAARTGHQYRLIHEIDYLTLSLYSQPSRPCPYSSRESGIQVRRVGDSGTASRGFGYADVP</sequence>
<proteinExistence type="predicted"/>
<evidence type="ECO:0000256" key="1">
    <source>
        <dbReference type="SAM" id="MobiDB-lite"/>
    </source>
</evidence>
<protein>
    <submittedName>
        <fullName evidence="2">Uncharacterized protein</fullName>
    </submittedName>
</protein>
<evidence type="ECO:0000313" key="2">
    <source>
        <dbReference type="EMBL" id="GAA5167275.1"/>
    </source>
</evidence>
<name>A0ABP9QTF9_9PSEU</name>
<dbReference type="EMBL" id="BAABJP010000037">
    <property type="protein sequence ID" value="GAA5167275.1"/>
    <property type="molecule type" value="Genomic_DNA"/>
</dbReference>
<keyword evidence="3" id="KW-1185">Reference proteome</keyword>